<dbReference type="Proteomes" id="UP001372338">
    <property type="component" value="Unassembled WGS sequence"/>
</dbReference>
<gene>
    <name evidence="1" type="ORF">RIF29_16250</name>
</gene>
<dbReference type="EMBL" id="JAYWIO010000003">
    <property type="protein sequence ID" value="KAK7275142.1"/>
    <property type="molecule type" value="Genomic_DNA"/>
</dbReference>
<proteinExistence type="predicted"/>
<accession>A0AAN9FES2</accession>
<reference evidence="1 2" key="1">
    <citation type="submission" date="2024-01" db="EMBL/GenBank/DDBJ databases">
        <title>The genomes of 5 underutilized Papilionoideae crops provide insights into root nodulation and disease resistanc.</title>
        <authorList>
            <person name="Yuan L."/>
        </authorList>
    </citation>
    <scope>NUCLEOTIDE SEQUENCE [LARGE SCALE GENOMIC DNA]</scope>
    <source>
        <strain evidence="1">ZHUSHIDOU_FW_LH</strain>
        <tissue evidence="1">Leaf</tissue>
    </source>
</reference>
<evidence type="ECO:0000313" key="2">
    <source>
        <dbReference type="Proteomes" id="UP001372338"/>
    </source>
</evidence>
<keyword evidence="2" id="KW-1185">Reference proteome</keyword>
<evidence type="ECO:0000313" key="1">
    <source>
        <dbReference type="EMBL" id="KAK7275142.1"/>
    </source>
</evidence>
<protein>
    <submittedName>
        <fullName evidence="1">Uncharacterized protein</fullName>
    </submittedName>
</protein>
<comment type="caution">
    <text evidence="1">The sequence shown here is derived from an EMBL/GenBank/DDBJ whole genome shotgun (WGS) entry which is preliminary data.</text>
</comment>
<sequence>MEGGRACKRHRIDLNEGSCSKPSNYIEELVRSSNVRMRALFGDGQKSHYTHLSVVECDSVENSKRGLLIPLVSPDFELNSNPVHYSSNDGNFDSGFHDKICEMDDANVRNTFEVGSSSRCKTQRETYEGDDGFAMDLDVYVKFYTYSKVVKYMLNLNLRHIPRDLGALLWQEEPKREAVLMDGATAALGCGEMDEKEIIDILVTISRTCIKKTILHKLVVVAPEKKNTNLKVSPSRKRVMWVQQHSLSLGVKLQKCQISLDCHY</sequence>
<name>A0AAN9FES2_CROPI</name>
<dbReference type="AlphaFoldDB" id="A0AAN9FES2"/>
<organism evidence="1 2">
    <name type="scientific">Crotalaria pallida</name>
    <name type="common">Smooth rattlebox</name>
    <name type="synonym">Crotalaria striata</name>
    <dbReference type="NCBI Taxonomy" id="3830"/>
    <lineage>
        <taxon>Eukaryota</taxon>
        <taxon>Viridiplantae</taxon>
        <taxon>Streptophyta</taxon>
        <taxon>Embryophyta</taxon>
        <taxon>Tracheophyta</taxon>
        <taxon>Spermatophyta</taxon>
        <taxon>Magnoliopsida</taxon>
        <taxon>eudicotyledons</taxon>
        <taxon>Gunneridae</taxon>
        <taxon>Pentapetalae</taxon>
        <taxon>rosids</taxon>
        <taxon>fabids</taxon>
        <taxon>Fabales</taxon>
        <taxon>Fabaceae</taxon>
        <taxon>Papilionoideae</taxon>
        <taxon>50 kb inversion clade</taxon>
        <taxon>genistoids sensu lato</taxon>
        <taxon>core genistoids</taxon>
        <taxon>Crotalarieae</taxon>
        <taxon>Crotalaria</taxon>
    </lineage>
</organism>